<evidence type="ECO:0000313" key="1">
    <source>
        <dbReference type="EMBL" id="UPK94969.1"/>
    </source>
</evidence>
<proteinExistence type="predicted"/>
<reference evidence="1" key="1">
    <citation type="submission" date="2021-11" db="EMBL/GenBank/DDBJ databases">
        <title>Fusarium solani-melongenae Genome sequencing and assembly.</title>
        <authorList>
            <person name="Xie S."/>
            <person name="Huang L."/>
            <person name="Zhang X."/>
        </authorList>
    </citation>
    <scope>NUCLEOTIDE SEQUENCE</scope>
    <source>
        <strain evidence="1">CRI 24-3</strain>
    </source>
</reference>
<sequence length="776" mass="86902">MDAASSLNTSSPRPRSFIHRTRTGCRTCRHRKVKCDEMKPICTQCFKGSRTCDWSSTETKRQRTKRRPNATACEACRDKKLKCVGNVQDACERCNAMAIDCVRCQQSVDTIDHQAIESPGQSEIVESDAHTPSELTAPGGELPTGKELQDLVQLYFSSVHQFGYFEFIHQLHFKRLLAKGNAPRELTLLMIASAKRFAGEISTENLAKADAWADTAIKSLLPAIYQGFGVIQLMVSFASSSSGCEEITDVLIESFTGSALRLESRQLYICLATGVCLRKMMSLQTFDRTYTPNLASNARLSPLLSGEALRRVAWSTFFLDSIIDGGRYGFHVVDEKTYRLQLPCEQERFLGNENVVTEPLDNSANPQGILPDNLERAPLDMSAYLLRTAATRRRALHFAFRASHKEQTAEQLSAELDTLRADIEKLIAALPKRFHFSSGNMFVHQGRLITFLLLHVMRHNLFIILGRAGLMIYQRDPSKMDLIPQVRQNRISHALPIAWLVSEGLKAGIKFDPQIGVHSYVALEILLFEPRRLAEVDPFTDPKAPDLVEAIPHLLTAIREIASRSEFVRQLLVGQDVAEYDFRDFRWAKVERLRRGASSSTNMARDEALLEYKAGEEAAIISAIPSPRLDAMDVNHSINQASGSHPIATGLPGLTDLPEMQLMGESLDEMPHQSRWGLPEMDSSNQGLPLDWVWLLGGESAYQTILMPRYTEIDLQNAINEVRNGMAVRTSAGRHGVPEATLRGRLSGSQSHRISHEHQQKLSAEQEKHLCEWIIA</sequence>
<evidence type="ECO:0000313" key="2">
    <source>
        <dbReference type="Proteomes" id="UP000830768"/>
    </source>
</evidence>
<name>A0ACD3Z142_FUSSC</name>
<protein>
    <submittedName>
        <fullName evidence="1">Uncharacterized protein</fullName>
    </submittedName>
</protein>
<dbReference type="Proteomes" id="UP000830768">
    <property type="component" value="Chromosome 4"/>
</dbReference>
<gene>
    <name evidence="1" type="ORF">LCI18_005904</name>
</gene>
<dbReference type="EMBL" id="CP090033">
    <property type="protein sequence ID" value="UPK94969.1"/>
    <property type="molecule type" value="Genomic_DNA"/>
</dbReference>
<organism evidence="1 2">
    <name type="scientific">Fusarium solani subsp. cucurbitae</name>
    <name type="common">Neocosmosporum cucurbitae</name>
    <dbReference type="NCBI Taxonomy" id="2747967"/>
    <lineage>
        <taxon>Eukaryota</taxon>
        <taxon>Fungi</taxon>
        <taxon>Dikarya</taxon>
        <taxon>Ascomycota</taxon>
        <taxon>Pezizomycotina</taxon>
        <taxon>Sordariomycetes</taxon>
        <taxon>Hypocreomycetidae</taxon>
        <taxon>Hypocreales</taxon>
        <taxon>Nectriaceae</taxon>
        <taxon>Fusarium</taxon>
        <taxon>Fusarium solani species complex</taxon>
    </lineage>
</organism>
<keyword evidence="2" id="KW-1185">Reference proteome</keyword>
<accession>A0ACD3Z142</accession>